<dbReference type="Pfam" id="PF00588">
    <property type="entry name" value="SpoU_methylase"/>
    <property type="match status" value="1"/>
</dbReference>
<comment type="similarity">
    <text evidence="1">Belongs to the class IV-like SAM-binding methyltransferase superfamily. RNA methyltransferase TrmH family.</text>
</comment>
<comment type="catalytic activity">
    <reaction evidence="5">
        <text>cytidine(32) in tRNA + S-adenosyl-L-methionine = 2'-O-methylcytidine(32) in tRNA + S-adenosyl-L-homocysteine + H(+)</text>
        <dbReference type="Rhea" id="RHEA:42932"/>
        <dbReference type="Rhea" id="RHEA-COMP:10288"/>
        <dbReference type="Rhea" id="RHEA-COMP:10289"/>
        <dbReference type="ChEBI" id="CHEBI:15378"/>
        <dbReference type="ChEBI" id="CHEBI:57856"/>
        <dbReference type="ChEBI" id="CHEBI:59789"/>
        <dbReference type="ChEBI" id="CHEBI:74495"/>
        <dbReference type="ChEBI" id="CHEBI:82748"/>
        <dbReference type="EC" id="2.1.1.200"/>
    </reaction>
</comment>
<keyword evidence="3" id="KW-0808">Transferase</keyword>
<dbReference type="InterPro" id="IPR004384">
    <property type="entry name" value="RNA_MeTrfase_TrmJ/LasT"/>
</dbReference>
<dbReference type="Gene3D" id="3.40.1280.10">
    <property type="match status" value="1"/>
</dbReference>
<proteinExistence type="inferred from homology"/>
<feature type="domain" description="tRNA/rRNA methyltransferase SpoU type" evidence="7">
    <location>
        <begin position="4"/>
        <end position="162"/>
    </location>
</feature>
<dbReference type="EC" id="2.1.1.200" evidence="5"/>
<keyword evidence="2 5" id="KW-0489">Methyltransferase</keyword>
<dbReference type="InterPro" id="IPR029026">
    <property type="entry name" value="tRNA_m1G_MTases_N"/>
</dbReference>
<evidence type="ECO:0000256" key="2">
    <source>
        <dbReference type="ARBA" id="ARBA00022603"/>
    </source>
</evidence>
<keyword evidence="5" id="KW-0819">tRNA processing</keyword>
<dbReference type="AlphaFoldDB" id="A0A2S4JF71"/>
<sequence length="274" mass="29725">MIDIAIVLVEPARGGNVGASARAMKTMGFTDLRVVVPPDHCREPLRSSVRTSEAKSFAHGSTDVLDSARLFPSLKEAVADRDLVVGTTARRRGNREDYYPPRELGEMLSEGKRGERIALVFGREESGLSNRELACCHVTTAIPMRASYPSLNLSQAVMVYCYELSPLRFQVHQPRQEPDSPTLDALSRKASATLLRLGFDPGRAVFRRIMERLGSLQRIDTHLALSVINAIDQRLPGKPVALGQGDPPGKEGSLEQAAPPGQEDPLGADSSGAD</sequence>
<dbReference type="InterPro" id="IPR029028">
    <property type="entry name" value="Alpha/beta_knot_MTases"/>
</dbReference>
<evidence type="ECO:0000256" key="5">
    <source>
        <dbReference type="RuleBase" id="RU362024"/>
    </source>
</evidence>
<evidence type="ECO:0000256" key="6">
    <source>
        <dbReference type="SAM" id="MobiDB-lite"/>
    </source>
</evidence>
<dbReference type="GO" id="GO:0002128">
    <property type="term" value="P:tRNA nucleoside ribose methylation"/>
    <property type="evidence" value="ECO:0007669"/>
    <property type="project" value="TreeGrafter"/>
</dbReference>
<dbReference type="PIRSF" id="PIRSF004808">
    <property type="entry name" value="LasT"/>
    <property type="match status" value="1"/>
</dbReference>
<dbReference type="SUPFAM" id="SSF75217">
    <property type="entry name" value="alpha/beta knot"/>
    <property type="match status" value="1"/>
</dbReference>
<evidence type="ECO:0000256" key="3">
    <source>
        <dbReference type="ARBA" id="ARBA00022679"/>
    </source>
</evidence>
<dbReference type="CDD" id="cd18093">
    <property type="entry name" value="SpoU-like_TrmJ"/>
    <property type="match status" value="1"/>
</dbReference>
<organism evidence="8 9">
    <name type="scientific">Alkalispirochaeta sphaeroplastigenens</name>
    <dbReference type="NCBI Taxonomy" id="1187066"/>
    <lineage>
        <taxon>Bacteria</taxon>
        <taxon>Pseudomonadati</taxon>
        <taxon>Spirochaetota</taxon>
        <taxon>Spirochaetia</taxon>
        <taxon>Spirochaetales</taxon>
        <taxon>Spirochaetaceae</taxon>
        <taxon>Alkalispirochaeta</taxon>
    </lineage>
</organism>
<evidence type="ECO:0000256" key="1">
    <source>
        <dbReference type="ARBA" id="ARBA00007228"/>
    </source>
</evidence>
<feature type="region of interest" description="Disordered" evidence="6">
    <location>
        <begin position="237"/>
        <end position="274"/>
    </location>
</feature>
<name>A0A2S4JF71_9SPIO</name>
<reference evidence="9" key="1">
    <citation type="submission" date="2015-12" db="EMBL/GenBank/DDBJ databases">
        <authorList>
            <person name="Lodha T.D."/>
            <person name="Chintalapati S."/>
            <person name="Chintalapati V.R."/>
            <person name="Sravanthi T."/>
        </authorList>
    </citation>
    <scope>NUCLEOTIDE SEQUENCE [LARGE SCALE GENOMIC DNA]</scope>
    <source>
        <strain evidence="9">JC133</strain>
    </source>
</reference>
<evidence type="ECO:0000313" key="9">
    <source>
        <dbReference type="Proteomes" id="UP000237350"/>
    </source>
</evidence>
<dbReference type="NCBIfam" id="NF007752">
    <property type="entry name" value="PRK10433.1"/>
    <property type="match status" value="1"/>
</dbReference>
<dbReference type="EMBL" id="LPWH01000127">
    <property type="protein sequence ID" value="POQ98208.1"/>
    <property type="molecule type" value="Genomic_DNA"/>
</dbReference>
<comment type="function">
    <text evidence="5">Catalyzes the formation of 2'O-methylated cytidine (Cm32) or 2'O-methylated uridine (Um32) at position 32 in tRNA.</text>
</comment>
<keyword evidence="4 5" id="KW-0949">S-adenosyl-L-methionine</keyword>
<comment type="catalytic activity">
    <reaction evidence="5">
        <text>uridine(32) in tRNA + S-adenosyl-L-methionine = 2'-O-methyluridine(32) in tRNA + S-adenosyl-L-homocysteine + H(+)</text>
        <dbReference type="Rhea" id="RHEA:42936"/>
        <dbReference type="Rhea" id="RHEA-COMP:10107"/>
        <dbReference type="Rhea" id="RHEA-COMP:10290"/>
        <dbReference type="ChEBI" id="CHEBI:15378"/>
        <dbReference type="ChEBI" id="CHEBI:57856"/>
        <dbReference type="ChEBI" id="CHEBI:59789"/>
        <dbReference type="ChEBI" id="CHEBI:65315"/>
        <dbReference type="ChEBI" id="CHEBI:74478"/>
        <dbReference type="EC" id="2.1.1.200"/>
    </reaction>
</comment>
<evidence type="ECO:0000313" key="8">
    <source>
        <dbReference type="EMBL" id="POQ98208.1"/>
    </source>
</evidence>
<dbReference type="GO" id="GO:0005829">
    <property type="term" value="C:cytosol"/>
    <property type="evidence" value="ECO:0007669"/>
    <property type="project" value="TreeGrafter"/>
</dbReference>
<dbReference type="PANTHER" id="PTHR42786:SF1">
    <property type="entry name" value="TRNA (CYTIDINE_URIDINE-2'-O-)-METHYLTRANSFERASE TRMJ"/>
    <property type="match status" value="1"/>
</dbReference>
<comment type="subcellular location">
    <subcellularLocation>
        <location evidence="5">Cytoplasm</location>
    </subcellularLocation>
</comment>
<evidence type="ECO:0000256" key="4">
    <source>
        <dbReference type="ARBA" id="ARBA00022691"/>
    </source>
</evidence>
<dbReference type="GO" id="GO:0160206">
    <property type="term" value="F:tRNA (cytidine(32)/uridine(32)-2'-O)-methyltransferase activity"/>
    <property type="evidence" value="ECO:0007669"/>
    <property type="project" value="UniProtKB-EC"/>
</dbReference>
<dbReference type="GO" id="GO:0003723">
    <property type="term" value="F:RNA binding"/>
    <property type="evidence" value="ECO:0007669"/>
    <property type="project" value="InterPro"/>
</dbReference>
<dbReference type="NCBIfam" id="TIGR00050">
    <property type="entry name" value="rRNA_methyl_1"/>
    <property type="match status" value="1"/>
</dbReference>
<comment type="caution">
    <text evidence="8">The sequence shown here is derived from an EMBL/GenBank/DDBJ whole genome shotgun (WGS) entry which is preliminary data.</text>
</comment>
<accession>A0A2S4JF71</accession>
<evidence type="ECO:0000259" key="7">
    <source>
        <dbReference type="Pfam" id="PF00588"/>
    </source>
</evidence>
<protein>
    <recommendedName>
        <fullName evidence="5">tRNA (cytidine/uridine-2'-O-)-methyltransferase TrmJ</fullName>
        <ecNumber evidence="5">2.1.1.200</ecNumber>
    </recommendedName>
    <alternativeName>
        <fullName evidence="5">tRNA (cytidine(32)/uridine(32)-2'-O)-methyltransferase</fullName>
    </alternativeName>
    <alternativeName>
        <fullName evidence="5">tRNA Cm32/Um32 methyltransferase</fullName>
    </alternativeName>
</protein>
<comment type="subunit">
    <text evidence="5">Homodimer.</text>
</comment>
<dbReference type="OrthoDB" id="9806346at2"/>
<keyword evidence="5" id="KW-0963">Cytoplasm</keyword>
<dbReference type="InterPro" id="IPR001537">
    <property type="entry name" value="SpoU_MeTrfase"/>
</dbReference>
<keyword evidence="9" id="KW-1185">Reference proteome</keyword>
<dbReference type="Proteomes" id="UP000237350">
    <property type="component" value="Unassembled WGS sequence"/>
</dbReference>
<dbReference type="PANTHER" id="PTHR42786">
    <property type="entry name" value="TRNA/RRNA METHYLTRANSFERASE"/>
    <property type="match status" value="1"/>
</dbReference>
<gene>
    <name evidence="5" type="primary">trmJ</name>
    <name evidence="8" type="ORF">AU468_14325</name>
</gene>
<dbReference type="GO" id="GO:0106339">
    <property type="term" value="F:tRNA (cytidine(32)-2'-O)-methyltransferase activity"/>
    <property type="evidence" value="ECO:0007669"/>
    <property type="project" value="RHEA"/>
</dbReference>